<feature type="compositionally biased region" description="Low complexity" evidence="1">
    <location>
        <begin position="203"/>
        <end position="215"/>
    </location>
</feature>
<feature type="compositionally biased region" description="Polar residues" evidence="1">
    <location>
        <begin position="171"/>
        <end position="182"/>
    </location>
</feature>
<dbReference type="InterPro" id="IPR036249">
    <property type="entry name" value="Thioredoxin-like_sf"/>
</dbReference>
<feature type="compositionally biased region" description="Basic and acidic residues" evidence="1">
    <location>
        <begin position="492"/>
        <end position="512"/>
    </location>
</feature>
<dbReference type="PANTHER" id="PTHR12232:SF0">
    <property type="entry name" value="THIOREDOXIN DOMAIN-CONTAINING PROTEIN"/>
    <property type="match status" value="1"/>
</dbReference>
<proteinExistence type="predicted"/>
<feature type="region of interest" description="Disordered" evidence="1">
    <location>
        <begin position="123"/>
        <end position="512"/>
    </location>
</feature>
<dbReference type="EMBL" id="LFJN01000005">
    <property type="protein sequence ID" value="KPI43209.1"/>
    <property type="molecule type" value="Genomic_DNA"/>
</dbReference>
<evidence type="ECO:0000256" key="1">
    <source>
        <dbReference type="SAM" id="MobiDB-lite"/>
    </source>
</evidence>
<dbReference type="PANTHER" id="PTHR12232">
    <property type="entry name" value="SH3 DOMAIN-BINDING GLUTAMIC ACID-RICH-LIKE PROTEIN"/>
    <property type="match status" value="1"/>
</dbReference>
<dbReference type="GeneID" id="28739085"/>
<feature type="compositionally biased region" description="Basic and acidic residues" evidence="1">
    <location>
        <begin position="342"/>
        <end position="352"/>
    </location>
</feature>
<feature type="compositionally biased region" description="Basic and acidic residues" evidence="1">
    <location>
        <begin position="255"/>
        <end position="265"/>
    </location>
</feature>
<feature type="compositionally biased region" description="Polar residues" evidence="1">
    <location>
        <begin position="371"/>
        <end position="390"/>
    </location>
</feature>
<feature type="compositionally biased region" description="Low complexity" evidence="1">
    <location>
        <begin position="139"/>
        <end position="149"/>
    </location>
</feature>
<accession>A0A0N0NQ27</accession>
<feature type="compositionally biased region" description="Basic and acidic residues" evidence="1">
    <location>
        <begin position="418"/>
        <end position="456"/>
    </location>
</feature>
<sequence length="512" mass="53518">MADPTLYLYTSLTAGSSHIITATSRLETILKANKIPFRALDVATDDKARSLWGRRSRGRKLPGLVKFGQVIGDLDQIEEWNEFGELHEQIESADDFLDGSAAPVNPNAISLRPEPAPGVANQLTPIQPAPGGIKKDPKATSATSSLASSETRHISITEPTALEREGRSPIATPSENPMTMTMRQLGAEAAARAKDRKTSGAIPKSVPVSSPSAKSDIPLSPPAATTDAKEREASDPSQAPEVTAAKAPAQLAAEGVKRTSVDKIEAASASTGNTTTSTSIDSDARKDSGPTSPGTASTEEQLLNLRRQSTQTAVPSKLAESVSAAPEGEPTENETPASDAIPKTDEDPKIDSDVEPPVAEANTDATPDGGRQTSSAQTAEPTDQASSDQPASKAAEVDAHAPAAASLNAPSSDLGSNPEEHIRDSSIVEADKSKVKEVEQSIKIDERPEEEAKSGVEDSTETSVSKPSETPKGSSTEVPETASKTVEDEEKLVEPQKGDAKDSEAATESVKD</sequence>
<dbReference type="PROSITE" id="PS51354">
    <property type="entry name" value="GLUTAREDOXIN_2"/>
    <property type="match status" value="1"/>
</dbReference>
<keyword evidence="3" id="KW-1185">Reference proteome</keyword>
<name>A0A0N0NQ27_9EURO</name>
<gene>
    <name evidence="2" type="ORF">AB675_6882</name>
</gene>
<dbReference type="InterPro" id="IPR051033">
    <property type="entry name" value="SH3BGR"/>
</dbReference>
<reference evidence="2 3" key="1">
    <citation type="submission" date="2015-06" db="EMBL/GenBank/DDBJ databases">
        <title>Draft genome of the ant-associated black yeast Phialophora attae CBS 131958.</title>
        <authorList>
            <person name="Moreno L.F."/>
            <person name="Stielow B.J."/>
            <person name="de Hoog S."/>
            <person name="Vicente V.A."/>
            <person name="Weiss V.A."/>
            <person name="de Vries M."/>
            <person name="Cruz L.M."/>
            <person name="Souza E.M."/>
        </authorList>
    </citation>
    <scope>NUCLEOTIDE SEQUENCE [LARGE SCALE GENOMIC DNA]</scope>
    <source>
        <strain evidence="2 3">CBS 131958</strain>
    </source>
</reference>
<dbReference type="Proteomes" id="UP000038010">
    <property type="component" value="Unassembled WGS sequence"/>
</dbReference>
<evidence type="ECO:0000313" key="2">
    <source>
        <dbReference type="EMBL" id="KPI43209.1"/>
    </source>
</evidence>
<feature type="compositionally biased region" description="Low complexity" evidence="1">
    <location>
        <begin position="266"/>
        <end position="281"/>
    </location>
</feature>
<protein>
    <submittedName>
        <fullName evidence="2">Uncharacterized protein</fullName>
    </submittedName>
</protein>
<dbReference type="OrthoDB" id="9932926at2759"/>
<dbReference type="VEuPathDB" id="FungiDB:AB675_6882"/>
<feature type="compositionally biased region" description="Basic and acidic residues" evidence="1">
    <location>
        <begin position="150"/>
        <end position="167"/>
    </location>
</feature>
<feature type="compositionally biased region" description="Low complexity" evidence="1">
    <location>
        <begin position="400"/>
        <end position="414"/>
    </location>
</feature>
<dbReference type="AlphaFoldDB" id="A0A0N0NQ27"/>
<evidence type="ECO:0000313" key="3">
    <source>
        <dbReference type="Proteomes" id="UP000038010"/>
    </source>
</evidence>
<feature type="compositionally biased region" description="Polar residues" evidence="1">
    <location>
        <begin position="289"/>
        <end position="314"/>
    </location>
</feature>
<comment type="caution">
    <text evidence="2">The sequence shown here is derived from an EMBL/GenBank/DDBJ whole genome shotgun (WGS) entry which is preliminary data.</text>
</comment>
<dbReference type="SUPFAM" id="SSF52833">
    <property type="entry name" value="Thioredoxin-like"/>
    <property type="match status" value="1"/>
</dbReference>
<dbReference type="STRING" id="1664694.A0A0N0NQ27"/>
<organism evidence="2 3">
    <name type="scientific">Cyphellophora attinorum</name>
    <dbReference type="NCBI Taxonomy" id="1664694"/>
    <lineage>
        <taxon>Eukaryota</taxon>
        <taxon>Fungi</taxon>
        <taxon>Dikarya</taxon>
        <taxon>Ascomycota</taxon>
        <taxon>Pezizomycotina</taxon>
        <taxon>Eurotiomycetes</taxon>
        <taxon>Chaetothyriomycetidae</taxon>
        <taxon>Chaetothyriales</taxon>
        <taxon>Cyphellophoraceae</taxon>
        <taxon>Cyphellophora</taxon>
    </lineage>
</organism>
<dbReference type="RefSeq" id="XP_018003172.1">
    <property type="nucleotide sequence ID" value="XM_018147205.1"/>
</dbReference>
<dbReference type="GO" id="GO:0005737">
    <property type="term" value="C:cytoplasm"/>
    <property type="evidence" value="ECO:0007669"/>
    <property type="project" value="TreeGrafter"/>
</dbReference>
<dbReference type="Gene3D" id="3.40.30.10">
    <property type="entry name" value="Glutaredoxin"/>
    <property type="match status" value="1"/>
</dbReference>
<feature type="compositionally biased region" description="Polar residues" evidence="1">
    <location>
        <begin position="461"/>
        <end position="484"/>
    </location>
</feature>